<evidence type="ECO:0000313" key="12">
    <source>
        <dbReference type="EMBL" id="MBB5136031.1"/>
    </source>
</evidence>
<evidence type="ECO:0000256" key="6">
    <source>
        <dbReference type="ARBA" id="ARBA00022695"/>
    </source>
</evidence>
<dbReference type="InterPro" id="IPR005907">
    <property type="entry name" value="G1P_thy_trans_s"/>
</dbReference>
<dbReference type="Gene3D" id="3.90.550.10">
    <property type="entry name" value="Spore Coat Polysaccharide Biosynthesis Protein SpsA, Chain A"/>
    <property type="match status" value="1"/>
</dbReference>
<keyword evidence="7 10" id="KW-0479">Metal-binding</keyword>
<dbReference type="FunFam" id="3.90.550.10:FF:000023">
    <property type="entry name" value="Glucose-1-phosphate thymidylyltransferase"/>
    <property type="match status" value="1"/>
</dbReference>
<dbReference type="PANTHER" id="PTHR43532">
    <property type="entry name" value="GLUCOSE-1-PHOSPHATE THYMIDYLYLTRANSFERASE"/>
    <property type="match status" value="1"/>
</dbReference>
<dbReference type="InterPro" id="IPR029044">
    <property type="entry name" value="Nucleotide-diphossugar_trans"/>
</dbReference>
<evidence type="ECO:0000256" key="4">
    <source>
        <dbReference type="ARBA" id="ARBA00017654"/>
    </source>
</evidence>
<evidence type="ECO:0000256" key="5">
    <source>
        <dbReference type="ARBA" id="ARBA00022679"/>
    </source>
</evidence>
<name>A0A840PDV8_9ACTN</name>
<dbReference type="Pfam" id="PF00483">
    <property type="entry name" value="NTP_transferase"/>
    <property type="match status" value="1"/>
</dbReference>
<keyword evidence="8 10" id="KW-0460">Magnesium</keyword>
<accession>A0A840PDV8</accession>
<sequence length="290" mass="31288">MKGIVLAGGNGKRLHPLTLGTSKQLLPIYDKPMIYYPLSTLMLAGIRDILVISTPSALPALAALLGDGSHLGIALSYAEQAEPRGVADGILVGGAHVGDGPVALVLGDNLFHGAGFSEVLKAAKRNLDGCTLFGYPVKDPDRYGVAELDESGAIISVEEKPLAPRSDNAITGLYFYDGQVVEIARSIKPSARGELEITDVNRVYVEQRRAHLVKLGRGFTWLDAGTHESLLEASQYVQILESRQGIRVACLEEIALRLGFIDADTCYKRGHEMRDSSYGRYVMETAMAFA</sequence>
<comment type="caution">
    <text evidence="12">The sequence shown here is derived from an EMBL/GenBank/DDBJ whole genome shotgun (WGS) entry which is preliminary data.</text>
</comment>
<evidence type="ECO:0000256" key="10">
    <source>
        <dbReference type="RuleBase" id="RU003706"/>
    </source>
</evidence>
<dbReference type="EC" id="2.7.7.24" evidence="3 10"/>
<dbReference type="GO" id="GO:0000271">
    <property type="term" value="P:polysaccharide biosynthetic process"/>
    <property type="evidence" value="ECO:0007669"/>
    <property type="project" value="UniProtKB-ARBA"/>
</dbReference>
<dbReference type="NCBIfam" id="TIGR01207">
    <property type="entry name" value="rmlA"/>
    <property type="match status" value="1"/>
</dbReference>
<dbReference type="EMBL" id="JACHGN010000013">
    <property type="protein sequence ID" value="MBB5136031.1"/>
    <property type="molecule type" value="Genomic_DNA"/>
</dbReference>
<dbReference type="PANTHER" id="PTHR43532:SF1">
    <property type="entry name" value="GLUCOSE-1-PHOSPHATE THYMIDYLYLTRANSFERASE 1"/>
    <property type="match status" value="1"/>
</dbReference>
<comment type="catalytic activity">
    <reaction evidence="9 10">
        <text>dTTP + alpha-D-glucose 1-phosphate + H(+) = dTDP-alpha-D-glucose + diphosphate</text>
        <dbReference type="Rhea" id="RHEA:15225"/>
        <dbReference type="ChEBI" id="CHEBI:15378"/>
        <dbReference type="ChEBI" id="CHEBI:33019"/>
        <dbReference type="ChEBI" id="CHEBI:37568"/>
        <dbReference type="ChEBI" id="CHEBI:57477"/>
        <dbReference type="ChEBI" id="CHEBI:58601"/>
        <dbReference type="EC" id="2.7.7.24"/>
    </reaction>
</comment>
<evidence type="ECO:0000259" key="11">
    <source>
        <dbReference type="Pfam" id="PF00483"/>
    </source>
</evidence>
<reference evidence="12 13" key="1">
    <citation type="submission" date="2020-08" db="EMBL/GenBank/DDBJ databases">
        <title>Genomic Encyclopedia of Type Strains, Phase IV (KMG-IV): sequencing the most valuable type-strain genomes for metagenomic binning, comparative biology and taxonomic classification.</title>
        <authorList>
            <person name="Goeker M."/>
        </authorList>
    </citation>
    <scope>NUCLEOTIDE SEQUENCE [LARGE SCALE GENOMIC DNA]</scope>
    <source>
        <strain evidence="12 13">DSM 45615</strain>
    </source>
</reference>
<dbReference type="CDD" id="cd02538">
    <property type="entry name" value="G1P_TT_short"/>
    <property type="match status" value="1"/>
</dbReference>
<evidence type="ECO:0000313" key="13">
    <source>
        <dbReference type="Proteomes" id="UP000578449"/>
    </source>
</evidence>
<comment type="cofactor">
    <cofactor evidence="1">
        <name>Mg(2+)</name>
        <dbReference type="ChEBI" id="CHEBI:18420"/>
    </cofactor>
</comment>
<keyword evidence="6 10" id="KW-0548">Nucleotidyltransferase</keyword>
<dbReference type="InterPro" id="IPR005835">
    <property type="entry name" value="NTP_transferase_dom"/>
</dbReference>
<keyword evidence="13" id="KW-1185">Reference proteome</keyword>
<dbReference type="GO" id="GO:0008879">
    <property type="term" value="F:glucose-1-phosphate thymidylyltransferase activity"/>
    <property type="evidence" value="ECO:0007669"/>
    <property type="project" value="UniProtKB-EC"/>
</dbReference>
<gene>
    <name evidence="12" type="ORF">HNP84_005775</name>
</gene>
<evidence type="ECO:0000256" key="8">
    <source>
        <dbReference type="ARBA" id="ARBA00022842"/>
    </source>
</evidence>
<comment type="function">
    <text evidence="10">Catalyzes the formation of dTDP-glucose, from dTTP and glucose 1-phosphate, as well as its pyrophosphorolysis.</text>
</comment>
<evidence type="ECO:0000256" key="1">
    <source>
        <dbReference type="ARBA" id="ARBA00001946"/>
    </source>
</evidence>
<evidence type="ECO:0000256" key="9">
    <source>
        <dbReference type="ARBA" id="ARBA00049336"/>
    </source>
</evidence>
<dbReference type="GO" id="GO:0019318">
    <property type="term" value="P:hexose metabolic process"/>
    <property type="evidence" value="ECO:0007669"/>
    <property type="project" value="UniProtKB-ARBA"/>
</dbReference>
<dbReference type="GO" id="GO:0046872">
    <property type="term" value="F:metal ion binding"/>
    <property type="evidence" value="ECO:0007669"/>
    <property type="project" value="UniProtKB-KW"/>
</dbReference>
<dbReference type="AlphaFoldDB" id="A0A840PDV8"/>
<feature type="domain" description="Nucleotidyl transferase" evidence="11">
    <location>
        <begin position="2"/>
        <end position="237"/>
    </location>
</feature>
<evidence type="ECO:0000256" key="2">
    <source>
        <dbReference type="ARBA" id="ARBA00010480"/>
    </source>
</evidence>
<dbReference type="Proteomes" id="UP000578449">
    <property type="component" value="Unassembled WGS sequence"/>
</dbReference>
<keyword evidence="5 10" id="KW-0808">Transferase</keyword>
<proteinExistence type="inferred from homology"/>
<evidence type="ECO:0000256" key="7">
    <source>
        <dbReference type="ARBA" id="ARBA00022723"/>
    </source>
</evidence>
<evidence type="ECO:0000256" key="3">
    <source>
        <dbReference type="ARBA" id="ARBA00012461"/>
    </source>
</evidence>
<organism evidence="12 13">
    <name type="scientific">Thermocatellispora tengchongensis</name>
    <dbReference type="NCBI Taxonomy" id="1073253"/>
    <lineage>
        <taxon>Bacteria</taxon>
        <taxon>Bacillati</taxon>
        <taxon>Actinomycetota</taxon>
        <taxon>Actinomycetes</taxon>
        <taxon>Streptosporangiales</taxon>
        <taxon>Streptosporangiaceae</taxon>
        <taxon>Thermocatellispora</taxon>
    </lineage>
</organism>
<dbReference type="SUPFAM" id="SSF53448">
    <property type="entry name" value="Nucleotide-diphospho-sugar transferases"/>
    <property type="match status" value="1"/>
</dbReference>
<dbReference type="RefSeq" id="WP_185052959.1">
    <property type="nucleotide sequence ID" value="NZ_BAABIX010000017.1"/>
</dbReference>
<protein>
    <recommendedName>
        <fullName evidence="4 10">Glucose-1-phosphate thymidylyltransferase</fullName>
        <ecNumber evidence="3 10">2.7.7.24</ecNumber>
    </recommendedName>
</protein>
<comment type="similarity">
    <text evidence="2 10">Belongs to the glucose-1-phosphate thymidylyltransferase family.</text>
</comment>